<dbReference type="AlphaFoldDB" id="A0A482WES0"/>
<gene>
    <name evidence="2" type="ORF">LSTR_LSTR012374</name>
</gene>
<dbReference type="SMR" id="A0A482WES0"/>
<evidence type="ECO:0000313" key="3">
    <source>
        <dbReference type="Proteomes" id="UP000291343"/>
    </source>
</evidence>
<dbReference type="InParanoid" id="A0A482WES0"/>
<evidence type="ECO:0000313" key="2">
    <source>
        <dbReference type="EMBL" id="RZF31997.1"/>
    </source>
</evidence>
<evidence type="ECO:0000256" key="1">
    <source>
        <dbReference type="SAM" id="MobiDB-lite"/>
    </source>
</evidence>
<dbReference type="Proteomes" id="UP000291343">
    <property type="component" value="Unassembled WGS sequence"/>
</dbReference>
<dbReference type="STRING" id="195883.A0A482WES0"/>
<accession>A0A482WES0</accession>
<keyword evidence="3" id="KW-1185">Reference proteome</keyword>
<protein>
    <submittedName>
        <fullName evidence="2">Uncharacterized protein</fullName>
    </submittedName>
</protein>
<comment type="caution">
    <text evidence="2">The sequence shown here is derived from an EMBL/GenBank/DDBJ whole genome shotgun (WGS) entry which is preliminary data.</text>
</comment>
<sequence>MAERDRLAKSQKDLQKRLETRDQEMLDKEEELFLQLEKAIRLEEDCVKIREEKERMSEWKDRLEREKNEAYRQLKLQADESEVTRRRLERSRHDVVRQVTPLLPKKTPRTRERKAARRFERCRTERLQTQLSTV</sequence>
<name>A0A482WES0_LAOST</name>
<reference evidence="2 3" key="1">
    <citation type="journal article" date="2017" name="Gigascience">
        <title>Genome sequence of the small brown planthopper, Laodelphax striatellus.</title>
        <authorList>
            <person name="Zhu J."/>
            <person name="Jiang F."/>
            <person name="Wang X."/>
            <person name="Yang P."/>
            <person name="Bao Y."/>
            <person name="Zhao W."/>
            <person name="Wang W."/>
            <person name="Lu H."/>
            <person name="Wang Q."/>
            <person name="Cui N."/>
            <person name="Li J."/>
            <person name="Chen X."/>
            <person name="Luo L."/>
            <person name="Yu J."/>
            <person name="Kang L."/>
            <person name="Cui F."/>
        </authorList>
    </citation>
    <scope>NUCLEOTIDE SEQUENCE [LARGE SCALE GENOMIC DNA]</scope>
    <source>
        <strain evidence="2">Lst14</strain>
    </source>
</reference>
<dbReference type="EMBL" id="QKKF02037622">
    <property type="protein sequence ID" value="RZF31997.1"/>
    <property type="molecule type" value="Genomic_DNA"/>
</dbReference>
<feature type="region of interest" description="Disordered" evidence="1">
    <location>
        <begin position="1"/>
        <end position="21"/>
    </location>
</feature>
<organism evidence="2 3">
    <name type="scientific">Laodelphax striatellus</name>
    <name type="common">Small brown planthopper</name>
    <name type="synonym">Delphax striatella</name>
    <dbReference type="NCBI Taxonomy" id="195883"/>
    <lineage>
        <taxon>Eukaryota</taxon>
        <taxon>Metazoa</taxon>
        <taxon>Ecdysozoa</taxon>
        <taxon>Arthropoda</taxon>
        <taxon>Hexapoda</taxon>
        <taxon>Insecta</taxon>
        <taxon>Pterygota</taxon>
        <taxon>Neoptera</taxon>
        <taxon>Paraneoptera</taxon>
        <taxon>Hemiptera</taxon>
        <taxon>Auchenorrhyncha</taxon>
        <taxon>Fulgoroidea</taxon>
        <taxon>Delphacidae</taxon>
        <taxon>Criomorphinae</taxon>
        <taxon>Laodelphax</taxon>
    </lineage>
</organism>
<dbReference type="OrthoDB" id="6816312at2759"/>
<proteinExistence type="predicted"/>